<evidence type="ECO:0000256" key="3">
    <source>
        <dbReference type="ARBA" id="ARBA00004177"/>
    </source>
</evidence>
<keyword evidence="19" id="KW-1185">Reference proteome</keyword>
<feature type="domain" description="RING-type" evidence="17">
    <location>
        <begin position="588"/>
        <end position="630"/>
    </location>
</feature>
<dbReference type="InterPro" id="IPR051878">
    <property type="entry name" value="ZNRF_ubiq-protein_ligase"/>
</dbReference>
<evidence type="ECO:0000256" key="15">
    <source>
        <dbReference type="SAM" id="Coils"/>
    </source>
</evidence>
<dbReference type="GO" id="GO:0061630">
    <property type="term" value="F:ubiquitin protein ligase activity"/>
    <property type="evidence" value="ECO:0007669"/>
    <property type="project" value="UniProtKB-EC"/>
</dbReference>
<comment type="catalytic activity">
    <reaction evidence="1">
        <text>S-ubiquitinyl-[E2 ubiquitin-conjugating enzyme]-L-cysteine + [acceptor protein]-L-lysine = [E2 ubiquitin-conjugating enzyme]-L-cysteine + N(6)-ubiquitinyl-[acceptor protein]-L-lysine.</text>
        <dbReference type="EC" id="2.3.2.27"/>
    </reaction>
</comment>
<organism evidence="18 19">
    <name type="scientific">Rhodotorula mucilaginosa</name>
    <name type="common">Yeast</name>
    <name type="synonym">Rhodotorula rubra</name>
    <dbReference type="NCBI Taxonomy" id="5537"/>
    <lineage>
        <taxon>Eukaryota</taxon>
        <taxon>Fungi</taxon>
        <taxon>Dikarya</taxon>
        <taxon>Basidiomycota</taxon>
        <taxon>Pucciniomycotina</taxon>
        <taxon>Microbotryomycetes</taxon>
        <taxon>Sporidiobolales</taxon>
        <taxon>Sporidiobolaceae</taxon>
        <taxon>Rhodotorula</taxon>
    </lineage>
</organism>
<feature type="compositionally biased region" description="Pro residues" evidence="16">
    <location>
        <begin position="381"/>
        <end position="395"/>
    </location>
</feature>
<dbReference type="InterPro" id="IPR001841">
    <property type="entry name" value="Znf_RING"/>
</dbReference>
<protein>
    <recommendedName>
        <fullName evidence="6">RING-type E3 ubiquitin transferase</fullName>
        <ecNumber evidence="6">2.3.2.27</ecNumber>
    </recommendedName>
</protein>
<keyword evidence="11" id="KW-0472">Membrane</keyword>
<dbReference type="Proteomes" id="UP000777482">
    <property type="component" value="Unassembled WGS sequence"/>
</dbReference>
<comment type="subcellular location">
    <subcellularLocation>
        <location evidence="3">Endosome</location>
    </subcellularLocation>
    <subcellularLocation>
        <location evidence="4">Lysosome</location>
    </subcellularLocation>
    <subcellularLocation>
        <location evidence="2">Membrane</location>
        <topology evidence="2">Peripheral membrane protein</topology>
    </subcellularLocation>
</comment>
<feature type="compositionally biased region" description="Low complexity" evidence="16">
    <location>
        <begin position="270"/>
        <end position="282"/>
    </location>
</feature>
<comment type="pathway">
    <text evidence="5">Protein modification; protein ubiquitination.</text>
</comment>
<evidence type="ECO:0000256" key="10">
    <source>
        <dbReference type="ARBA" id="ARBA00022786"/>
    </source>
</evidence>
<feature type="coiled-coil region" evidence="15">
    <location>
        <begin position="341"/>
        <end position="368"/>
    </location>
</feature>
<dbReference type="Gene3D" id="3.30.40.10">
    <property type="entry name" value="Zinc/RING finger domain, C3HC4 (zinc finger)"/>
    <property type="match status" value="1"/>
</dbReference>
<feature type="region of interest" description="Disordered" evidence="16">
    <location>
        <begin position="129"/>
        <end position="150"/>
    </location>
</feature>
<evidence type="ECO:0000256" key="5">
    <source>
        <dbReference type="ARBA" id="ARBA00004906"/>
    </source>
</evidence>
<feature type="compositionally biased region" description="Acidic residues" evidence="16">
    <location>
        <begin position="135"/>
        <end position="148"/>
    </location>
</feature>
<dbReference type="EMBL" id="PUHQ01000134">
    <property type="protein sequence ID" value="KAG0654931.1"/>
    <property type="molecule type" value="Genomic_DNA"/>
</dbReference>
<evidence type="ECO:0000256" key="16">
    <source>
        <dbReference type="SAM" id="MobiDB-lite"/>
    </source>
</evidence>
<feature type="region of interest" description="Disordered" evidence="16">
    <location>
        <begin position="166"/>
        <end position="202"/>
    </location>
</feature>
<evidence type="ECO:0000256" key="13">
    <source>
        <dbReference type="ARBA" id="ARBA00023288"/>
    </source>
</evidence>
<dbReference type="GO" id="GO:0005768">
    <property type="term" value="C:endosome"/>
    <property type="evidence" value="ECO:0007669"/>
    <property type="project" value="UniProtKB-SubCell"/>
</dbReference>
<keyword evidence="10" id="KW-0833">Ubl conjugation pathway</keyword>
<dbReference type="SUPFAM" id="SSF57850">
    <property type="entry name" value="RING/U-box"/>
    <property type="match status" value="1"/>
</dbReference>
<dbReference type="GO" id="GO:0070936">
    <property type="term" value="P:protein K48-linked ubiquitination"/>
    <property type="evidence" value="ECO:0007669"/>
    <property type="project" value="TreeGrafter"/>
</dbReference>
<dbReference type="PANTHER" id="PTHR46661:SF4">
    <property type="entry name" value="RING-TYPE DOMAIN-CONTAINING PROTEIN"/>
    <property type="match status" value="1"/>
</dbReference>
<keyword evidence="14" id="KW-0862">Zinc</keyword>
<sequence>MANWPIDPGKQIQWAKQPEYTARLLSLVASLNHRADQHCVFTPKGTGKGRIIADITDRLFCTLPYDHDRVEKQRASVQRRINQIGSNYQSDIRALQYDPYRVQPVLDNIRVYNPHWDLIRSILHDHPDFPHWDPDEPDQFLQEQDEQDDRLGRAQMQDVDYHPIASGSGLYQQQQPPPPPPRGPAQSLLAHVPAPGDSHRRDNYHARLADHTDANAVAGPSNPRPIPSYKYPAAAGGPIASGSGSGSASASGAGSGSGARPNGALKRPRSPSGNRSPSPQRRYVPGPANPNADVAARERQLAAREQAVIDGYKRVGFGHIKLAAAAAAQQPEAGFSPGAALAAREAAIEERERELEEVIEEIAQFDAYQELQRQAEVVQPPAAPAPAPPVAPAPPAAAAAAAPAPVQPPAPPPPPAAAHPAPANANANVPPDPNANANDNQGPNHAAAVAAQVDADDDEPPLAECPKCSFPLSAVPAADAESHLRACLDSEGASLAECPVCEASLSGMESAAERERHVDACCRGLGGTTTAVGGLAGDESAGLGGRAALAAARGSGGETKRQKREHVVFVSDEKTIPKDEKTGEPLECIMCFDEFEAEQRLARLSCYCLYHEECIVSYWENPSKFCPTHRELDTAPEVQMRAI</sequence>
<keyword evidence="15" id="KW-0175">Coiled coil</keyword>
<feature type="region of interest" description="Disordered" evidence="16">
    <location>
        <begin position="379"/>
        <end position="443"/>
    </location>
</feature>
<feature type="compositionally biased region" description="Low complexity" evidence="16">
    <location>
        <begin position="239"/>
        <end position="252"/>
    </location>
</feature>
<evidence type="ECO:0000256" key="12">
    <source>
        <dbReference type="ARBA" id="ARBA00023228"/>
    </source>
</evidence>
<proteinExistence type="predicted"/>
<keyword evidence="7" id="KW-0808">Transferase</keyword>
<evidence type="ECO:0000256" key="4">
    <source>
        <dbReference type="ARBA" id="ARBA00004371"/>
    </source>
</evidence>
<dbReference type="PROSITE" id="PS50089">
    <property type="entry name" value="ZF_RING_2"/>
    <property type="match status" value="1"/>
</dbReference>
<feature type="compositionally biased region" description="Low complexity" evidence="16">
    <location>
        <begin position="418"/>
        <end position="438"/>
    </location>
</feature>
<keyword evidence="14" id="KW-0479">Metal-binding</keyword>
<evidence type="ECO:0000256" key="11">
    <source>
        <dbReference type="ARBA" id="ARBA00023136"/>
    </source>
</evidence>
<evidence type="ECO:0000259" key="17">
    <source>
        <dbReference type="PROSITE" id="PS50089"/>
    </source>
</evidence>
<evidence type="ECO:0000256" key="2">
    <source>
        <dbReference type="ARBA" id="ARBA00004170"/>
    </source>
</evidence>
<dbReference type="OrthoDB" id="10057496at2759"/>
<keyword evidence="14" id="KW-0863">Zinc-finger</keyword>
<evidence type="ECO:0000256" key="14">
    <source>
        <dbReference type="PROSITE-ProRule" id="PRU00175"/>
    </source>
</evidence>
<gene>
    <name evidence="18" type="ORF">C6P46_001326</name>
</gene>
<evidence type="ECO:0000256" key="6">
    <source>
        <dbReference type="ARBA" id="ARBA00012483"/>
    </source>
</evidence>
<evidence type="ECO:0000256" key="9">
    <source>
        <dbReference type="ARBA" id="ARBA00022753"/>
    </source>
</evidence>
<reference evidence="18 19" key="1">
    <citation type="submission" date="2020-11" db="EMBL/GenBank/DDBJ databases">
        <title>Kefir isolates.</title>
        <authorList>
            <person name="Marcisauskas S."/>
            <person name="Kim Y."/>
            <person name="Blasche S."/>
        </authorList>
    </citation>
    <scope>NUCLEOTIDE SEQUENCE [LARGE SCALE GENOMIC DNA]</scope>
    <source>
        <strain evidence="18 19">KR</strain>
    </source>
</reference>
<dbReference type="AlphaFoldDB" id="A0A9P6VVD6"/>
<dbReference type="GO" id="GO:0016020">
    <property type="term" value="C:membrane"/>
    <property type="evidence" value="ECO:0007669"/>
    <property type="project" value="UniProtKB-SubCell"/>
</dbReference>
<evidence type="ECO:0000256" key="8">
    <source>
        <dbReference type="ARBA" id="ARBA00022707"/>
    </source>
</evidence>
<dbReference type="GO" id="GO:0008270">
    <property type="term" value="F:zinc ion binding"/>
    <property type="evidence" value="ECO:0007669"/>
    <property type="project" value="UniProtKB-KW"/>
</dbReference>
<keyword evidence="13" id="KW-0449">Lipoprotein</keyword>
<dbReference type="GO" id="GO:0043161">
    <property type="term" value="P:proteasome-mediated ubiquitin-dependent protein catabolic process"/>
    <property type="evidence" value="ECO:0007669"/>
    <property type="project" value="TreeGrafter"/>
</dbReference>
<comment type="caution">
    <text evidence="18">The sequence shown here is derived from an EMBL/GenBank/DDBJ whole genome shotgun (WGS) entry which is preliminary data.</text>
</comment>
<evidence type="ECO:0000256" key="7">
    <source>
        <dbReference type="ARBA" id="ARBA00022679"/>
    </source>
</evidence>
<evidence type="ECO:0000256" key="1">
    <source>
        <dbReference type="ARBA" id="ARBA00000900"/>
    </source>
</evidence>
<dbReference type="EC" id="2.3.2.27" evidence="6"/>
<keyword evidence="9" id="KW-0967">Endosome</keyword>
<evidence type="ECO:0000313" key="18">
    <source>
        <dbReference type="EMBL" id="KAG0654931.1"/>
    </source>
</evidence>
<feature type="region of interest" description="Disordered" evidence="16">
    <location>
        <begin position="239"/>
        <end position="297"/>
    </location>
</feature>
<keyword evidence="8" id="KW-0519">Myristate</keyword>
<dbReference type="PANTHER" id="PTHR46661">
    <property type="entry name" value="E3 UBIQUITIN-PROTEIN LIGASE ZNRF1-LIKE PROTEIN"/>
    <property type="match status" value="1"/>
</dbReference>
<keyword evidence="12" id="KW-0458">Lysosome</keyword>
<evidence type="ECO:0000313" key="19">
    <source>
        <dbReference type="Proteomes" id="UP000777482"/>
    </source>
</evidence>
<accession>A0A9P6VVD6</accession>
<dbReference type="InterPro" id="IPR013083">
    <property type="entry name" value="Znf_RING/FYVE/PHD"/>
</dbReference>
<feature type="compositionally biased region" description="Pro residues" evidence="16">
    <location>
        <begin position="405"/>
        <end position="417"/>
    </location>
</feature>
<name>A0A9P6VVD6_RHOMI</name>